<gene>
    <name evidence="2" type="ORF">BOKJ2_LOCUS2141</name>
</gene>
<dbReference type="OrthoDB" id="2359216at2759"/>
<keyword evidence="1" id="KW-1133">Transmembrane helix</keyword>
<accession>A0A811JVF7</accession>
<proteinExistence type="predicted"/>
<dbReference type="Proteomes" id="UP000783686">
    <property type="component" value="Unassembled WGS sequence"/>
</dbReference>
<keyword evidence="1" id="KW-0812">Transmembrane</keyword>
<dbReference type="AlphaFoldDB" id="A0A811JVF7"/>
<reference evidence="2" key="1">
    <citation type="submission" date="2020-09" db="EMBL/GenBank/DDBJ databases">
        <authorList>
            <person name="Kikuchi T."/>
        </authorList>
    </citation>
    <scope>NUCLEOTIDE SEQUENCE</scope>
    <source>
        <strain evidence="2">SH1</strain>
    </source>
</reference>
<keyword evidence="1" id="KW-0472">Membrane</keyword>
<keyword evidence="3" id="KW-1185">Reference proteome</keyword>
<organism evidence="2 3">
    <name type="scientific">Bursaphelenchus okinawaensis</name>
    <dbReference type="NCBI Taxonomy" id="465554"/>
    <lineage>
        <taxon>Eukaryota</taxon>
        <taxon>Metazoa</taxon>
        <taxon>Ecdysozoa</taxon>
        <taxon>Nematoda</taxon>
        <taxon>Chromadorea</taxon>
        <taxon>Rhabditida</taxon>
        <taxon>Tylenchina</taxon>
        <taxon>Tylenchomorpha</taxon>
        <taxon>Aphelenchoidea</taxon>
        <taxon>Aphelenchoididae</taxon>
        <taxon>Bursaphelenchus</taxon>
    </lineage>
</organism>
<sequence>MEVPHGYATQNRLETSYRQVQEAENLKAMRINQLCTDLVAIKEKTLDPVTYVRYVVSSLFDNLDVDLCQLYYRNDRCHEDLTQRIGCLIGFDSNNFKTMLSSDELVEEFVDKFSRHAENSLADSHQAQASLYIWLLKAYLYHLLPVTQDAISYVKSLNWYRKNFLAQKKQKFTTPFRLLKDEVYSELARSYHESDLDDGNIYVRLFHFVELLLVNLTSLSITPSASQLVAVSVLIDYYMQFVLSDGQDKEVQSLKKKLKYNHQFAQVLVPFLKRNLVQSSIDSTFLLCFEILSNLLSPMPEIYQDEEKLKIFIEMSSFYFVDLLYIVVDKMKNANLEVLLNMNVLQIFTELFNNDFIRVLCALRVNATDFMEPIEEKLKSFVSMTSVVDLDESFSNRIHSIVHNWMPTEDESSKSRARLFLKTISDQLANPYCVYPPNKDREQRKTQDTTLNTTPAMNQAHNKTLERSIFYKSTVPDYVADPWTQMYHLTPKGIDQVLRREAQFDYTKYRYQLAAHSPSKWQFRPLYEYLSHVSVKWSRHPIVVYLKRLSKNEVLGPVASLALQPSSPIKGVPVYGKNLPRQPETINLRFLSYYPVMLIVLVILWKLFSAFLHVIYVL</sequence>
<dbReference type="Proteomes" id="UP000614601">
    <property type="component" value="Unassembled WGS sequence"/>
</dbReference>
<protein>
    <submittedName>
        <fullName evidence="2">Uncharacterized protein</fullName>
    </submittedName>
</protein>
<comment type="caution">
    <text evidence="2">The sequence shown here is derived from an EMBL/GenBank/DDBJ whole genome shotgun (WGS) entry which is preliminary data.</text>
</comment>
<evidence type="ECO:0000313" key="2">
    <source>
        <dbReference type="EMBL" id="CAD5207457.1"/>
    </source>
</evidence>
<dbReference type="EMBL" id="CAJFDH010000001">
    <property type="protein sequence ID" value="CAD5207457.1"/>
    <property type="molecule type" value="Genomic_DNA"/>
</dbReference>
<evidence type="ECO:0000313" key="3">
    <source>
        <dbReference type="Proteomes" id="UP000614601"/>
    </source>
</evidence>
<name>A0A811JVF7_9BILA</name>
<feature type="transmembrane region" description="Helical" evidence="1">
    <location>
        <begin position="593"/>
        <end position="617"/>
    </location>
</feature>
<dbReference type="EMBL" id="CAJFCW020000001">
    <property type="protein sequence ID" value="CAG9085715.1"/>
    <property type="molecule type" value="Genomic_DNA"/>
</dbReference>
<evidence type="ECO:0000256" key="1">
    <source>
        <dbReference type="SAM" id="Phobius"/>
    </source>
</evidence>